<proteinExistence type="predicted"/>
<reference evidence="1" key="2">
    <citation type="submission" date="2021-04" db="EMBL/GenBank/DDBJ databases">
        <authorList>
            <person name="Gilroy R."/>
        </authorList>
    </citation>
    <scope>NUCLEOTIDE SEQUENCE</scope>
    <source>
        <strain evidence="1">ChiSxjej5B17-1746</strain>
    </source>
</reference>
<evidence type="ECO:0000313" key="1">
    <source>
        <dbReference type="EMBL" id="HIW77938.1"/>
    </source>
</evidence>
<accession>A0A9D1U8B5</accession>
<sequence length="246" mass="27114">KPGLPVVLVESFLDAALVWQEGRDLVAACALTGATKKPDAGTTAFLREAPLILWSLDFDEAGTKAWAWWREQFTVKAWPCAAGKDPGEMRKAGTPIRPWLEAALRAPVPCRETHEKAPQDAATPKDDPCLTVQRKSLPKRPERRCAGYPRRCLEGCPDYRGLTSTFCRKLHWWKPWPVPGTGELPTVTSWRGHVRHSYRDGTTRLVGMDAAPSVPASVIPPVPVPGAAVLLTRTEQRNVRAKVAPC</sequence>
<reference evidence="1" key="1">
    <citation type="journal article" date="2021" name="PeerJ">
        <title>Extensive microbial diversity within the chicken gut microbiome revealed by metagenomics and culture.</title>
        <authorList>
            <person name="Gilroy R."/>
            <person name="Ravi A."/>
            <person name="Getino M."/>
            <person name="Pursley I."/>
            <person name="Horton D.L."/>
            <person name="Alikhan N.F."/>
            <person name="Baker D."/>
            <person name="Gharbi K."/>
            <person name="Hall N."/>
            <person name="Watson M."/>
            <person name="Adriaenssens E.M."/>
            <person name="Foster-Nyarko E."/>
            <person name="Jarju S."/>
            <person name="Secka A."/>
            <person name="Antonio M."/>
            <person name="Oren A."/>
            <person name="Chaudhuri R.R."/>
            <person name="La Ragione R."/>
            <person name="Hildebrand F."/>
            <person name="Pallen M.J."/>
        </authorList>
    </citation>
    <scope>NUCLEOTIDE SEQUENCE</scope>
    <source>
        <strain evidence="1">ChiSxjej5B17-1746</strain>
    </source>
</reference>
<dbReference type="CDD" id="cd01029">
    <property type="entry name" value="TOPRIM_primases"/>
    <property type="match status" value="1"/>
</dbReference>
<evidence type="ECO:0000313" key="2">
    <source>
        <dbReference type="Proteomes" id="UP000824264"/>
    </source>
</evidence>
<dbReference type="SUPFAM" id="SSF56731">
    <property type="entry name" value="DNA primase core"/>
    <property type="match status" value="1"/>
</dbReference>
<dbReference type="AlphaFoldDB" id="A0A9D1U8B5"/>
<name>A0A9D1U8B5_9BACT</name>
<protein>
    <submittedName>
        <fullName evidence="1">Toprim domain-containing protein</fullName>
    </submittedName>
</protein>
<organism evidence="1 2">
    <name type="scientific">Candidatus Bilophila faecipullorum</name>
    <dbReference type="NCBI Taxonomy" id="2838482"/>
    <lineage>
        <taxon>Bacteria</taxon>
        <taxon>Pseudomonadati</taxon>
        <taxon>Thermodesulfobacteriota</taxon>
        <taxon>Desulfovibrionia</taxon>
        <taxon>Desulfovibrionales</taxon>
        <taxon>Desulfovibrionaceae</taxon>
        <taxon>Bilophila</taxon>
    </lineage>
</organism>
<dbReference type="InterPro" id="IPR034154">
    <property type="entry name" value="TOPRIM_DnaG/twinkle"/>
</dbReference>
<dbReference type="EMBL" id="DXGI01000082">
    <property type="protein sequence ID" value="HIW77938.1"/>
    <property type="molecule type" value="Genomic_DNA"/>
</dbReference>
<gene>
    <name evidence="1" type="ORF">H9874_02175</name>
</gene>
<comment type="caution">
    <text evidence="1">The sequence shown here is derived from an EMBL/GenBank/DDBJ whole genome shotgun (WGS) entry which is preliminary data.</text>
</comment>
<feature type="non-terminal residue" evidence="1">
    <location>
        <position position="1"/>
    </location>
</feature>
<dbReference type="Gene3D" id="3.40.1360.10">
    <property type="match status" value="1"/>
</dbReference>
<dbReference type="Proteomes" id="UP000824264">
    <property type="component" value="Unassembled WGS sequence"/>
</dbReference>